<keyword evidence="1" id="KW-0812">Transmembrane</keyword>
<dbReference type="AlphaFoldDB" id="A0A1Y1JUD5"/>
<evidence type="ECO:0000313" key="3">
    <source>
        <dbReference type="Proteomes" id="UP000195521"/>
    </source>
</evidence>
<evidence type="ECO:0000256" key="1">
    <source>
        <dbReference type="SAM" id="Phobius"/>
    </source>
</evidence>
<feature type="transmembrane region" description="Helical" evidence="1">
    <location>
        <begin position="256"/>
        <end position="279"/>
    </location>
</feature>
<keyword evidence="1" id="KW-1133">Transmembrane helix</keyword>
<dbReference type="Pfam" id="PF05795">
    <property type="entry name" value="Plasmodium_Vir"/>
    <property type="match status" value="1"/>
</dbReference>
<dbReference type="OrthoDB" id="381419at2759"/>
<gene>
    <name evidence="2" type="ORF">PGO_000605</name>
</gene>
<evidence type="ECO:0000313" key="2">
    <source>
        <dbReference type="EMBL" id="GAW84013.1"/>
    </source>
</evidence>
<protein>
    <submittedName>
        <fullName evidence="2">Variable surface protein</fullName>
    </submittedName>
</protein>
<organism evidence="2 3">
    <name type="scientific">Plasmodium gonderi</name>
    <dbReference type="NCBI Taxonomy" id="77519"/>
    <lineage>
        <taxon>Eukaryota</taxon>
        <taxon>Sar</taxon>
        <taxon>Alveolata</taxon>
        <taxon>Apicomplexa</taxon>
        <taxon>Aconoidasida</taxon>
        <taxon>Haemosporida</taxon>
        <taxon>Plasmodiidae</taxon>
        <taxon>Plasmodium</taxon>
        <taxon>Plasmodium (Plasmodium)</taxon>
    </lineage>
</organism>
<proteinExistence type="predicted"/>
<dbReference type="RefSeq" id="XP_028546602.1">
    <property type="nucleotide sequence ID" value="XM_028690801.1"/>
</dbReference>
<accession>A0A1Y1JUD5</accession>
<keyword evidence="3" id="KW-1185">Reference proteome</keyword>
<comment type="caution">
    <text evidence="2">The sequence shown here is derived from an EMBL/GenBank/DDBJ whole genome shotgun (WGS) entry which is preliminary data.</text>
</comment>
<dbReference type="EMBL" id="BDQF01000063">
    <property type="protein sequence ID" value="GAW84013.1"/>
    <property type="molecule type" value="Genomic_DNA"/>
</dbReference>
<name>A0A1Y1JUD5_PLAGO</name>
<dbReference type="GeneID" id="39744821"/>
<dbReference type="InterPro" id="IPR008780">
    <property type="entry name" value="Plasmodium_Vir"/>
</dbReference>
<sequence>MQGVFSVILSDDISSFPSTISYRKLNPIYELCDDNDTTIREILGKYNSLDSILNELVKSLCYLADMLSQKSNNKKMCYDIYFWLGDMISQKVSNDFDFYPILSACIPGLSMLGAKHTCKFPFTYISKEDFMKMKTVYDYTYDYESINLALKLNGNLCSKGHYEYLQKATSTYEEIYNDCIMENTKDYCSEYNNIFSEFKNGKKLSPLTCSVKDESPSFTLTDARQDVAEHIESSNLDYTRSGYTLQFPISDDTKNLSFASVYGTFITFMCIFLMLPLLYKVHKNKNLNILLYTPAGTWTHKYFRHTAKLFDKIQNILKLKLRQDFYESEKLNSYINYFNLSYGL</sequence>
<reference evidence="3" key="1">
    <citation type="submission" date="2017-04" db="EMBL/GenBank/DDBJ databases">
        <title>Plasmodium gonderi genome.</title>
        <authorList>
            <person name="Arisue N."/>
            <person name="Honma H."/>
            <person name="Kawai S."/>
            <person name="Tougan T."/>
            <person name="Tanabe K."/>
            <person name="Horii T."/>
        </authorList>
    </citation>
    <scope>NUCLEOTIDE SEQUENCE [LARGE SCALE GENOMIC DNA]</scope>
    <source>
        <strain evidence="3">ATCC 30045</strain>
    </source>
</reference>
<keyword evidence="1" id="KW-0472">Membrane</keyword>
<dbReference type="Proteomes" id="UP000195521">
    <property type="component" value="Unassembled WGS sequence"/>
</dbReference>